<dbReference type="KEGG" id="ccan:109679392"/>
<dbReference type="Pfam" id="PF00583">
    <property type="entry name" value="Acetyltransf_1"/>
    <property type="match status" value="1"/>
</dbReference>
<reference evidence="4" key="1">
    <citation type="submission" date="2025-08" db="UniProtKB">
        <authorList>
            <consortium name="RefSeq"/>
        </authorList>
    </citation>
    <scope>IDENTIFICATION</scope>
    <source>
        <tissue evidence="4">Leukocyte</tissue>
    </source>
</reference>
<dbReference type="SUPFAM" id="SSF55729">
    <property type="entry name" value="Acyl-CoA N-acyltransferases (Nat)"/>
    <property type="match status" value="1"/>
</dbReference>
<dbReference type="InterPro" id="IPR000182">
    <property type="entry name" value="GNAT_dom"/>
</dbReference>
<dbReference type="GO" id="GO:0008080">
    <property type="term" value="F:N-acetyltransferase activity"/>
    <property type="evidence" value="ECO:0007669"/>
    <property type="project" value="InterPro"/>
</dbReference>
<dbReference type="PANTHER" id="PTHR13947:SF2">
    <property type="entry name" value="N-ACETYLTRANSFERASE FAMILY 8 MEMBER 3-RELATED"/>
    <property type="match status" value="1"/>
</dbReference>
<dbReference type="OrthoDB" id="41532at2759"/>
<evidence type="ECO:0000259" key="3">
    <source>
        <dbReference type="PROSITE" id="PS51186"/>
    </source>
</evidence>
<sequence length="227" mass="25838">MALYHIRKYQESDHKWILGLFSRGMEEHIPATFRHMLMLSHILLLLLGEPLSLFLVYDSWILATVCSFTLLLFLWFLAKYPWRQYVVTCLQTDMFDITKSYLSSCDSCFWVAECRGQVVGMVGALPVKDSPLGKKQLQLLHISVALEHRGEGIAKALVRTVLQFAQDQGYSEVVLETGSLQCDALALYQGMGFQKTGQYFRSILWRLVGIYTVQLSYGLHSGQEGSL</sequence>
<dbReference type="AlphaFoldDB" id="A0A8B7TT56"/>
<keyword evidence="2" id="KW-0812">Transmembrane</keyword>
<dbReference type="CDD" id="cd04301">
    <property type="entry name" value="NAT_SF"/>
    <property type="match status" value="1"/>
</dbReference>
<feature type="domain" description="N-acetyltransferase" evidence="3">
    <location>
        <begin position="61"/>
        <end position="214"/>
    </location>
</feature>
<organism evidence="4">
    <name type="scientific">Castor canadensis</name>
    <name type="common">American beaver</name>
    <dbReference type="NCBI Taxonomy" id="51338"/>
    <lineage>
        <taxon>Eukaryota</taxon>
        <taxon>Metazoa</taxon>
        <taxon>Chordata</taxon>
        <taxon>Craniata</taxon>
        <taxon>Vertebrata</taxon>
        <taxon>Euteleostomi</taxon>
        <taxon>Mammalia</taxon>
        <taxon>Eutheria</taxon>
        <taxon>Euarchontoglires</taxon>
        <taxon>Glires</taxon>
        <taxon>Rodentia</taxon>
        <taxon>Castorimorpha</taxon>
        <taxon>Castoridae</taxon>
        <taxon>Castor</taxon>
    </lineage>
</organism>
<proteinExistence type="predicted"/>
<dbReference type="PANTHER" id="PTHR13947">
    <property type="entry name" value="GNAT FAMILY N-ACETYLTRANSFERASE"/>
    <property type="match status" value="1"/>
</dbReference>
<keyword evidence="2" id="KW-0472">Membrane</keyword>
<name>A0A8B7TT56_CASCN</name>
<dbReference type="PROSITE" id="PS51186">
    <property type="entry name" value="GNAT"/>
    <property type="match status" value="1"/>
</dbReference>
<dbReference type="InterPro" id="IPR050769">
    <property type="entry name" value="NAT_camello-type"/>
</dbReference>
<evidence type="ECO:0000313" key="4">
    <source>
        <dbReference type="RefSeq" id="XP_020010206.1"/>
    </source>
</evidence>
<accession>A0A8B7TT56</accession>
<feature type="transmembrane region" description="Helical" evidence="2">
    <location>
        <begin position="31"/>
        <end position="48"/>
    </location>
</feature>
<feature type="transmembrane region" description="Helical" evidence="2">
    <location>
        <begin position="60"/>
        <end position="78"/>
    </location>
</feature>
<keyword evidence="2" id="KW-1133">Transmembrane helix</keyword>
<dbReference type="Gene3D" id="3.40.630.30">
    <property type="match status" value="1"/>
</dbReference>
<gene>
    <name evidence="4" type="primary">LOC109679392</name>
</gene>
<evidence type="ECO:0000256" key="2">
    <source>
        <dbReference type="SAM" id="Phobius"/>
    </source>
</evidence>
<dbReference type="InterPro" id="IPR016181">
    <property type="entry name" value="Acyl_CoA_acyltransferase"/>
</dbReference>
<dbReference type="RefSeq" id="XP_020010206.1">
    <property type="nucleotide sequence ID" value="XM_020154617.1"/>
</dbReference>
<evidence type="ECO:0000256" key="1">
    <source>
        <dbReference type="ARBA" id="ARBA00022679"/>
    </source>
</evidence>
<keyword evidence="1" id="KW-0808">Transferase</keyword>
<protein>
    <submittedName>
        <fullName evidence="4">Probable N-acetyltransferase CML1</fullName>
    </submittedName>
</protein>